<proteinExistence type="predicted"/>
<evidence type="ECO:0000313" key="1">
    <source>
        <dbReference type="EMBL" id="CAJ2639038.1"/>
    </source>
</evidence>
<comment type="caution">
    <text evidence="1">The sequence shown here is derived from an EMBL/GenBank/DDBJ whole genome shotgun (WGS) entry which is preliminary data.</text>
</comment>
<keyword evidence="2" id="KW-1185">Reference proteome</keyword>
<accession>A0ACB0J5P2</accession>
<protein>
    <submittedName>
        <fullName evidence="1">Uncharacterized protein</fullName>
    </submittedName>
</protein>
<reference evidence="1" key="1">
    <citation type="submission" date="2023-10" db="EMBL/GenBank/DDBJ databases">
        <authorList>
            <person name="Rodriguez Cubillos JULIANA M."/>
            <person name="De Vega J."/>
        </authorList>
    </citation>
    <scope>NUCLEOTIDE SEQUENCE</scope>
</reference>
<name>A0ACB0J5P2_TRIPR</name>
<organism evidence="1 2">
    <name type="scientific">Trifolium pratense</name>
    <name type="common">Red clover</name>
    <dbReference type="NCBI Taxonomy" id="57577"/>
    <lineage>
        <taxon>Eukaryota</taxon>
        <taxon>Viridiplantae</taxon>
        <taxon>Streptophyta</taxon>
        <taxon>Embryophyta</taxon>
        <taxon>Tracheophyta</taxon>
        <taxon>Spermatophyta</taxon>
        <taxon>Magnoliopsida</taxon>
        <taxon>eudicotyledons</taxon>
        <taxon>Gunneridae</taxon>
        <taxon>Pentapetalae</taxon>
        <taxon>rosids</taxon>
        <taxon>fabids</taxon>
        <taxon>Fabales</taxon>
        <taxon>Fabaceae</taxon>
        <taxon>Papilionoideae</taxon>
        <taxon>50 kb inversion clade</taxon>
        <taxon>NPAAA clade</taxon>
        <taxon>Hologalegina</taxon>
        <taxon>IRL clade</taxon>
        <taxon>Trifolieae</taxon>
        <taxon>Trifolium</taxon>
    </lineage>
</organism>
<gene>
    <name evidence="1" type="ORF">MILVUS5_LOCUS9133</name>
</gene>
<dbReference type="Proteomes" id="UP001177021">
    <property type="component" value="Unassembled WGS sequence"/>
</dbReference>
<dbReference type="EMBL" id="CASHSV030000024">
    <property type="protein sequence ID" value="CAJ2639038.1"/>
    <property type="molecule type" value="Genomic_DNA"/>
</dbReference>
<sequence length="557" mass="65770">MEDIISTLPDSIICHILSFLPTKTAATTSILSKRWNPLWLLVLTLNFQLDTTTLKDIDSFRNSVYAAMFSRNITLPILSFRLKCSHSSFNQYDVSRFVYFAMQRGIEKLNISIDINFPPNILSCKMLKVLKLKRIKVRDLSHEVDFPALKILHLKSVLFVRHEWLEKFLAGCPILEELRTHDLHTIPPNPFVRTKPAFKPLLNLTKARIFDDHIISATLVCNVQTLHLDLMEWMRSDKLPMFHNLTYLEFNFRYIYLNNMWEWLLQMLDHCHKLRSFVIKDQILRDEEYVHNWKEPPIVPKCLSSQLRTCCIQGYKGNDIELKFAKYILENSKVLQTMRFKCNRYVKMWRIFSLQTKPRDFNRILEFVMQRGVLNLDFDMFNKLRCIKLPPCILSFKTLQALTLLKVKIENFDQVDIPLVEKLFLHRICFISLEYVVKFLLGFPILKYLYINSSVSKKSPITMEYVNALPNLVKARICEQNTHVALFGKTKILHIDKLRFGSTRFPECYNLTNMEVSIHHDRVCDKKCTWLLGILPYFPKLRYFVIQEYCCISGRAI</sequence>
<evidence type="ECO:0000313" key="2">
    <source>
        <dbReference type="Proteomes" id="UP001177021"/>
    </source>
</evidence>